<comment type="caution">
    <text evidence="10">The sequence shown here is derived from an EMBL/GenBank/DDBJ whole genome shotgun (WGS) entry which is preliminary data.</text>
</comment>
<evidence type="ECO:0000313" key="10">
    <source>
        <dbReference type="EMBL" id="RRD06611.1"/>
    </source>
</evidence>
<keyword evidence="5 8" id="KW-0645">Protease</keyword>
<dbReference type="EMBL" id="RQZG01000002">
    <property type="protein sequence ID" value="RRD06611.1"/>
    <property type="molecule type" value="Genomic_DNA"/>
</dbReference>
<dbReference type="EC" id="3.4.11.1" evidence="8"/>
<evidence type="ECO:0000256" key="6">
    <source>
        <dbReference type="ARBA" id="ARBA00022801"/>
    </source>
</evidence>
<dbReference type="CDD" id="cd00433">
    <property type="entry name" value="Peptidase_M17"/>
    <property type="match status" value="1"/>
</dbReference>
<comment type="catalytic activity">
    <reaction evidence="2 8">
        <text>Release of an N-terminal amino acid, preferentially leucine, but not glutamic or aspartic acids.</text>
        <dbReference type="EC" id="3.4.11.10"/>
    </reaction>
</comment>
<comment type="function">
    <text evidence="7 8">Presumably involved in the processing and regular turnover of intracellular proteins. Catalyzes the removal of unsubstituted N-terminal amino acids from various peptides.</text>
</comment>
<dbReference type="Proteomes" id="UP000280819">
    <property type="component" value="Unassembled WGS sequence"/>
</dbReference>
<dbReference type="RefSeq" id="WP_124842784.1">
    <property type="nucleotide sequence ID" value="NZ_RQZG01000002.1"/>
</dbReference>
<feature type="binding site" evidence="8">
    <location>
        <position position="345"/>
    </location>
    <ligand>
        <name>Mn(2+)</name>
        <dbReference type="ChEBI" id="CHEBI:29035"/>
        <label>1</label>
    </ligand>
</feature>
<evidence type="ECO:0000256" key="5">
    <source>
        <dbReference type="ARBA" id="ARBA00022670"/>
    </source>
</evidence>
<feature type="binding site" evidence="8">
    <location>
        <position position="263"/>
    </location>
    <ligand>
        <name>Mn(2+)</name>
        <dbReference type="ChEBI" id="CHEBI:29035"/>
        <label>2</label>
    </ligand>
</feature>
<dbReference type="InterPro" id="IPR023042">
    <property type="entry name" value="Peptidase_M17_leu_NH2_pept"/>
</dbReference>
<dbReference type="InterPro" id="IPR043472">
    <property type="entry name" value="Macro_dom-like"/>
</dbReference>
<sequence>MTTSIPILTTASTPAPDADVLVLGLTKANDEPTLVGACPDLTQAWDSAFPQDLLTTAITLGARSRLGTVAVLPPLREQRVIVVGLGEVDVTPAAVRHAVGTALRSITGTDGAEAWKVTLSLELGDPELGQAAAEGALLGAYRRPRVGKDDSSLPVGEVELVIGQDAVKEAVTVAGTVAAAVAQARDWVNTPPNLLFPKTFAEAGKELVADQKVAVEILDEKALAKGGYGGLLAVGGGSSRSPRLLRLAWAPKGAKFHLALVGKGITFDSGGLDIKPAGQMAAMTSDMSGAAAVIAATRAIAELGLPIKVTTYAAMAENLPSGSAYRSSDVLTMFDGTTVENGNTDAEGRLVMADALGRATRDEPDLIVDVATLTGACMVALGTRTAGLMASDDTTADQLLDAAEAAGEAFWHLPITDDLREGLTSEVADLRSTGKNRWGGALTAAAFLQHFVGETPWAHLDIAGPAFNEDAPWGCTPKGGTGVAVRTLVALATNLAG</sequence>
<evidence type="ECO:0000313" key="11">
    <source>
        <dbReference type="Proteomes" id="UP000280819"/>
    </source>
</evidence>
<evidence type="ECO:0000256" key="1">
    <source>
        <dbReference type="ARBA" id="ARBA00000135"/>
    </source>
</evidence>
<keyword evidence="6 8" id="KW-0378">Hydrolase</keyword>
<dbReference type="NCBIfam" id="NF002073">
    <property type="entry name" value="PRK00913.1-2"/>
    <property type="match status" value="1"/>
</dbReference>
<comment type="catalytic activity">
    <reaction evidence="1 8">
        <text>Release of an N-terminal amino acid, Xaa-|-Yaa-, in which Xaa is preferably Leu, but may be other amino acids including Pro although not Arg or Lys, and Yaa may be Pro. Amino acid amides and methyl esters are also readily hydrolyzed, but rates on arylamides are exceedingly low.</text>
        <dbReference type="EC" id="3.4.11.1"/>
    </reaction>
</comment>
<dbReference type="PRINTS" id="PR00481">
    <property type="entry name" value="LAMNOPPTDASE"/>
</dbReference>
<dbReference type="PANTHER" id="PTHR11963:SF23">
    <property type="entry name" value="CYTOSOL AMINOPEPTIDASE"/>
    <property type="match status" value="1"/>
</dbReference>
<comment type="similarity">
    <text evidence="3 8">Belongs to the peptidase M17 family.</text>
</comment>
<dbReference type="GO" id="GO:0005737">
    <property type="term" value="C:cytoplasm"/>
    <property type="evidence" value="ECO:0007669"/>
    <property type="project" value="UniProtKB-SubCell"/>
</dbReference>
<dbReference type="PANTHER" id="PTHR11963">
    <property type="entry name" value="LEUCINE AMINOPEPTIDASE-RELATED"/>
    <property type="match status" value="1"/>
</dbReference>
<dbReference type="GO" id="GO:0006508">
    <property type="term" value="P:proteolysis"/>
    <property type="evidence" value="ECO:0007669"/>
    <property type="project" value="UniProtKB-KW"/>
</dbReference>
<dbReference type="Pfam" id="PF00883">
    <property type="entry name" value="Peptidase_M17"/>
    <property type="match status" value="1"/>
</dbReference>
<dbReference type="InterPro" id="IPR008283">
    <property type="entry name" value="Peptidase_M17_N"/>
</dbReference>
<dbReference type="SUPFAM" id="SSF53187">
    <property type="entry name" value="Zn-dependent exopeptidases"/>
    <property type="match status" value="1"/>
</dbReference>
<evidence type="ECO:0000256" key="4">
    <source>
        <dbReference type="ARBA" id="ARBA00022438"/>
    </source>
</evidence>
<dbReference type="OrthoDB" id="9809354at2"/>
<evidence type="ECO:0000256" key="3">
    <source>
        <dbReference type="ARBA" id="ARBA00009528"/>
    </source>
</evidence>
<feature type="active site" evidence="8">
    <location>
        <position position="349"/>
    </location>
</feature>
<dbReference type="InterPro" id="IPR000819">
    <property type="entry name" value="Peptidase_M17_C"/>
</dbReference>
<keyword evidence="4 8" id="KW-0031">Aminopeptidase</keyword>
<dbReference type="EC" id="3.4.11.10" evidence="8"/>
<reference evidence="10 11" key="1">
    <citation type="submission" date="2018-11" db="EMBL/GenBank/DDBJ databases">
        <title>Genomes From Bacteria Associated with the Canine Oral Cavity: a Test Case for Automated Genome-Based Taxonomic Assignment.</title>
        <authorList>
            <person name="Coil D.A."/>
            <person name="Jospin G."/>
            <person name="Darling A.E."/>
            <person name="Wallis C."/>
            <person name="Davis I.J."/>
            <person name="Harris S."/>
            <person name="Eisen J.A."/>
            <person name="Holcombe L.J."/>
            <person name="O'Flynn C."/>
        </authorList>
    </citation>
    <scope>NUCLEOTIDE SEQUENCE [LARGE SCALE GENOMIC DNA]</scope>
    <source>
        <strain evidence="10 11">OH887_COT-365</strain>
    </source>
</reference>
<name>A0A3P1TAZ5_9ACTN</name>
<dbReference type="GO" id="GO:0030145">
    <property type="term" value="F:manganese ion binding"/>
    <property type="evidence" value="ECO:0007669"/>
    <property type="project" value="UniProtKB-UniRule"/>
</dbReference>
<proteinExistence type="inferred from homology"/>
<evidence type="ECO:0000259" key="9">
    <source>
        <dbReference type="PROSITE" id="PS00631"/>
    </source>
</evidence>
<organism evidence="10 11">
    <name type="scientific">Arachnia propionica</name>
    <dbReference type="NCBI Taxonomy" id="1750"/>
    <lineage>
        <taxon>Bacteria</taxon>
        <taxon>Bacillati</taxon>
        <taxon>Actinomycetota</taxon>
        <taxon>Actinomycetes</taxon>
        <taxon>Propionibacteriales</taxon>
        <taxon>Propionibacteriaceae</taxon>
        <taxon>Arachnia</taxon>
    </lineage>
</organism>
<dbReference type="PROSITE" id="PS00631">
    <property type="entry name" value="CYTOSOL_AP"/>
    <property type="match status" value="1"/>
</dbReference>
<feature type="binding site" evidence="8">
    <location>
        <position position="286"/>
    </location>
    <ligand>
        <name>Mn(2+)</name>
        <dbReference type="ChEBI" id="CHEBI:29035"/>
        <label>2</label>
    </ligand>
</feature>
<keyword evidence="8" id="KW-0963">Cytoplasm</keyword>
<dbReference type="Pfam" id="PF02789">
    <property type="entry name" value="Peptidase_M17_N"/>
    <property type="match status" value="1"/>
</dbReference>
<gene>
    <name evidence="8" type="primary">pepA</name>
    <name evidence="10" type="ORF">EII34_03005</name>
</gene>
<feature type="binding site" evidence="8">
    <location>
        <position position="347"/>
    </location>
    <ligand>
        <name>Mn(2+)</name>
        <dbReference type="ChEBI" id="CHEBI:29035"/>
        <label>2</label>
    </ligand>
</feature>
<comment type="cofactor">
    <cofactor evidence="8">
        <name>Mn(2+)</name>
        <dbReference type="ChEBI" id="CHEBI:29035"/>
    </cofactor>
    <text evidence="8">Binds 2 manganese ions per subunit.</text>
</comment>
<feature type="active site" evidence="8">
    <location>
        <position position="275"/>
    </location>
</feature>
<dbReference type="InterPro" id="IPR011356">
    <property type="entry name" value="Leucine_aapep/pepB"/>
</dbReference>
<dbReference type="SUPFAM" id="SSF52949">
    <property type="entry name" value="Macro domain-like"/>
    <property type="match status" value="1"/>
</dbReference>
<keyword evidence="8" id="KW-0479">Metal-binding</keyword>
<feature type="binding site" evidence="8">
    <location>
        <position position="347"/>
    </location>
    <ligand>
        <name>Mn(2+)</name>
        <dbReference type="ChEBI" id="CHEBI:29035"/>
        <label>1</label>
    </ligand>
</feature>
<keyword evidence="8" id="KW-0464">Manganese</keyword>
<evidence type="ECO:0000256" key="7">
    <source>
        <dbReference type="ARBA" id="ARBA00049972"/>
    </source>
</evidence>
<feature type="binding site" evidence="8">
    <location>
        <position position="268"/>
    </location>
    <ligand>
        <name>Mn(2+)</name>
        <dbReference type="ChEBI" id="CHEBI:29035"/>
        <label>1</label>
    </ligand>
</feature>
<comment type="subcellular location">
    <subcellularLocation>
        <location evidence="8">Cytoplasm</location>
    </subcellularLocation>
</comment>
<evidence type="ECO:0000256" key="8">
    <source>
        <dbReference type="HAMAP-Rule" id="MF_00181"/>
    </source>
</evidence>
<dbReference type="Gene3D" id="3.40.220.10">
    <property type="entry name" value="Leucine Aminopeptidase, subunit E, domain 1"/>
    <property type="match status" value="1"/>
</dbReference>
<dbReference type="HAMAP" id="MF_00181">
    <property type="entry name" value="Cytosol_peptidase_M17"/>
    <property type="match status" value="1"/>
</dbReference>
<dbReference type="AlphaFoldDB" id="A0A3P1TAZ5"/>
<protein>
    <recommendedName>
        <fullName evidence="8">Probable cytosol aminopeptidase</fullName>
        <ecNumber evidence="8">3.4.11.1</ecNumber>
    </recommendedName>
    <alternativeName>
        <fullName evidence="8">Leucine aminopeptidase</fullName>
        <shortName evidence="8">LAP</shortName>
        <ecNumber evidence="8">3.4.11.10</ecNumber>
    </alternativeName>
    <alternativeName>
        <fullName evidence="8">Leucyl aminopeptidase</fullName>
    </alternativeName>
</protein>
<feature type="domain" description="Cytosol aminopeptidase" evidence="9">
    <location>
        <begin position="343"/>
        <end position="350"/>
    </location>
</feature>
<evidence type="ECO:0000256" key="2">
    <source>
        <dbReference type="ARBA" id="ARBA00000967"/>
    </source>
</evidence>
<dbReference type="GO" id="GO:0070006">
    <property type="term" value="F:metalloaminopeptidase activity"/>
    <property type="evidence" value="ECO:0007669"/>
    <property type="project" value="InterPro"/>
</dbReference>
<feature type="binding site" evidence="8">
    <location>
        <position position="268"/>
    </location>
    <ligand>
        <name>Mn(2+)</name>
        <dbReference type="ChEBI" id="CHEBI:29035"/>
        <label>2</label>
    </ligand>
</feature>
<accession>A0A3P1TAZ5</accession>
<dbReference type="Gene3D" id="3.40.630.10">
    <property type="entry name" value="Zn peptidases"/>
    <property type="match status" value="1"/>
</dbReference>